<dbReference type="KEGG" id="tje:TJEJU_2585"/>
<protein>
    <submittedName>
        <fullName evidence="1">Uncharacterized protein</fullName>
    </submittedName>
</protein>
<dbReference type="Proteomes" id="UP000215214">
    <property type="component" value="Chromosome TJEJU"/>
</dbReference>
<proteinExistence type="predicted"/>
<evidence type="ECO:0000313" key="1">
    <source>
        <dbReference type="EMBL" id="SNR16268.1"/>
    </source>
</evidence>
<dbReference type="OrthoDB" id="1162208at2"/>
<sequence>MKKIITIKQEYNSLEKLQSYINEESNYSSNIQYDKWEIRKDNNGNMQKCIMLKKSAMHGLKVYFLDDKTIELSYAIPNVFLHGWFGKSQKAYRGIDEIILGKIKDAVLVGSQKKAFTELEQVFNKATV</sequence>
<evidence type="ECO:0000313" key="2">
    <source>
        <dbReference type="Proteomes" id="UP000215214"/>
    </source>
</evidence>
<dbReference type="AlphaFoldDB" id="A0A238UCH8"/>
<keyword evidence="2" id="KW-1185">Reference proteome</keyword>
<gene>
    <name evidence="1" type="ORF">TJEJU_2585</name>
</gene>
<name>A0A238UCH8_9FLAO</name>
<organism evidence="1 2">
    <name type="scientific">Tenacibaculum jejuense</name>
    <dbReference type="NCBI Taxonomy" id="584609"/>
    <lineage>
        <taxon>Bacteria</taxon>
        <taxon>Pseudomonadati</taxon>
        <taxon>Bacteroidota</taxon>
        <taxon>Flavobacteriia</taxon>
        <taxon>Flavobacteriales</taxon>
        <taxon>Flavobacteriaceae</taxon>
        <taxon>Tenacibaculum</taxon>
    </lineage>
</organism>
<dbReference type="RefSeq" id="WP_095072692.1">
    <property type="nucleotide sequence ID" value="NZ_LT899436.1"/>
</dbReference>
<dbReference type="EMBL" id="LT899436">
    <property type="protein sequence ID" value="SNR16268.1"/>
    <property type="molecule type" value="Genomic_DNA"/>
</dbReference>
<accession>A0A238UCH8</accession>
<reference evidence="1 2" key="1">
    <citation type="submission" date="2017-07" db="EMBL/GenBank/DDBJ databases">
        <authorList>
            <person name="Sun Z.S."/>
            <person name="Albrecht U."/>
            <person name="Echele G."/>
            <person name="Lee C.C."/>
        </authorList>
    </citation>
    <scope>NUCLEOTIDE SEQUENCE [LARGE SCALE GENOMIC DNA]</scope>
    <source>
        <strain evidence="2">type strain: KCTC 22618</strain>
    </source>
</reference>